<dbReference type="EMBL" id="JATAAI010000006">
    <property type="protein sequence ID" value="KAK1745109.1"/>
    <property type="molecule type" value="Genomic_DNA"/>
</dbReference>
<evidence type="ECO:0000256" key="1">
    <source>
        <dbReference type="SAM" id="MobiDB-lite"/>
    </source>
</evidence>
<sequence length="159" mass="17107">MTVASYASSHLESSVITLFAACQPPMTAVLEWIWEGKGFGWKKVLGMCCVCCGMCGFTYIKRIESHHKHHRSDNVNADDLVRVSSEKSGSISRPGQTGTVRSTGMSRLFISSEFLGSQGINNNLGFQVPDLDALVSGSAQPVSVGGEDKGVDDFTSIKE</sequence>
<accession>A0AAD9DGE4</accession>
<dbReference type="AlphaFoldDB" id="A0AAD9DGE4"/>
<proteinExistence type="predicted"/>
<dbReference type="SUPFAM" id="SSF103481">
    <property type="entry name" value="Multidrug resistance efflux transporter EmrE"/>
    <property type="match status" value="1"/>
</dbReference>
<reference evidence="2" key="1">
    <citation type="submission" date="2023-06" db="EMBL/GenBank/DDBJ databases">
        <title>Survivors Of The Sea: Transcriptome response of Skeletonema marinoi to long-term dormancy.</title>
        <authorList>
            <person name="Pinder M.I.M."/>
            <person name="Kourtchenko O."/>
            <person name="Robertson E.K."/>
            <person name="Larsson T."/>
            <person name="Maumus F."/>
            <person name="Osuna-Cruz C.M."/>
            <person name="Vancaester E."/>
            <person name="Stenow R."/>
            <person name="Vandepoele K."/>
            <person name="Ploug H."/>
            <person name="Bruchert V."/>
            <person name="Godhe A."/>
            <person name="Topel M."/>
        </authorList>
    </citation>
    <scope>NUCLEOTIDE SEQUENCE</scope>
    <source>
        <strain evidence="2">R05AC</strain>
    </source>
</reference>
<keyword evidence="3" id="KW-1185">Reference proteome</keyword>
<comment type="caution">
    <text evidence="2">The sequence shown here is derived from an EMBL/GenBank/DDBJ whole genome shotgun (WGS) entry which is preliminary data.</text>
</comment>
<evidence type="ECO:0000313" key="3">
    <source>
        <dbReference type="Proteomes" id="UP001224775"/>
    </source>
</evidence>
<protein>
    <submittedName>
        <fullName evidence="2">Uncharacterized protein</fullName>
    </submittedName>
</protein>
<name>A0AAD9DGE4_9STRA</name>
<gene>
    <name evidence="2" type="ORF">QTG54_004400</name>
</gene>
<organism evidence="2 3">
    <name type="scientific">Skeletonema marinoi</name>
    <dbReference type="NCBI Taxonomy" id="267567"/>
    <lineage>
        <taxon>Eukaryota</taxon>
        <taxon>Sar</taxon>
        <taxon>Stramenopiles</taxon>
        <taxon>Ochrophyta</taxon>
        <taxon>Bacillariophyta</taxon>
        <taxon>Coscinodiscophyceae</taxon>
        <taxon>Thalassiosirophycidae</taxon>
        <taxon>Thalassiosirales</taxon>
        <taxon>Skeletonemataceae</taxon>
        <taxon>Skeletonema</taxon>
        <taxon>Skeletonema marinoi-dohrnii complex</taxon>
    </lineage>
</organism>
<dbReference type="InterPro" id="IPR037185">
    <property type="entry name" value="EmrE-like"/>
</dbReference>
<evidence type="ECO:0000313" key="2">
    <source>
        <dbReference type="EMBL" id="KAK1745109.1"/>
    </source>
</evidence>
<feature type="region of interest" description="Disordered" evidence="1">
    <location>
        <begin position="139"/>
        <end position="159"/>
    </location>
</feature>
<feature type="compositionally biased region" description="Basic and acidic residues" evidence="1">
    <location>
        <begin position="146"/>
        <end position="159"/>
    </location>
</feature>
<dbReference type="Proteomes" id="UP001224775">
    <property type="component" value="Unassembled WGS sequence"/>
</dbReference>